<dbReference type="EMBL" id="JAHYIQ010000008">
    <property type="protein sequence ID" value="KAK1129633.1"/>
    <property type="molecule type" value="Genomic_DNA"/>
</dbReference>
<feature type="non-terminal residue" evidence="1">
    <location>
        <position position="91"/>
    </location>
</feature>
<gene>
    <name evidence="1" type="ORF">K0M31_019348</name>
</gene>
<evidence type="ECO:0000313" key="1">
    <source>
        <dbReference type="EMBL" id="KAK1129633.1"/>
    </source>
</evidence>
<accession>A0AA40G298</accession>
<keyword evidence="2" id="KW-1185">Reference proteome</keyword>
<comment type="caution">
    <text evidence="1">The sequence shown here is derived from an EMBL/GenBank/DDBJ whole genome shotgun (WGS) entry which is preliminary data.</text>
</comment>
<dbReference type="Proteomes" id="UP001177670">
    <property type="component" value="Unassembled WGS sequence"/>
</dbReference>
<protein>
    <submittedName>
        <fullName evidence="1">Uncharacterized protein</fullName>
    </submittedName>
</protein>
<organism evidence="1 2">
    <name type="scientific">Melipona bicolor</name>
    <dbReference type="NCBI Taxonomy" id="60889"/>
    <lineage>
        <taxon>Eukaryota</taxon>
        <taxon>Metazoa</taxon>
        <taxon>Ecdysozoa</taxon>
        <taxon>Arthropoda</taxon>
        <taxon>Hexapoda</taxon>
        <taxon>Insecta</taxon>
        <taxon>Pterygota</taxon>
        <taxon>Neoptera</taxon>
        <taxon>Endopterygota</taxon>
        <taxon>Hymenoptera</taxon>
        <taxon>Apocrita</taxon>
        <taxon>Aculeata</taxon>
        <taxon>Apoidea</taxon>
        <taxon>Anthophila</taxon>
        <taxon>Apidae</taxon>
        <taxon>Melipona</taxon>
    </lineage>
</organism>
<dbReference type="AlphaFoldDB" id="A0AA40G298"/>
<sequence length="91" mass="10617">ALDGADGEVVTTQHWFESLFYANLLYMERITIKLWTTRYFNVRSEPSLLEFRFDANFVQQWGELQNLRPVKNHSLGFRNCTVICTAAALEN</sequence>
<name>A0AA40G298_9HYME</name>
<evidence type="ECO:0000313" key="2">
    <source>
        <dbReference type="Proteomes" id="UP001177670"/>
    </source>
</evidence>
<proteinExistence type="predicted"/>
<reference evidence="1" key="1">
    <citation type="submission" date="2021-10" db="EMBL/GenBank/DDBJ databases">
        <title>Melipona bicolor Genome sequencing and assembly.</title>
        <authorList>
            <person name="Araujo N.S."/>
            <person name="Arias M.C."/>
        </authorList>
    </citation>
    <scope>NUCLEOTIDE SEQUENCE</scope>
    <source>
        <strain evidence="1">USP_2M_L1-L4_2017</strain>
        <tissue evidence="1">Whole body</tissue>
    </source>
</reference>